<dbReference type="EMBL" id="JBHLUD010000019">
    <property type="protein sequence ID" value="MFC0548781.1"/>
    <property type="molecule type" value="Genomic_DNA"/>
</dbReference>
<dbReference type="PANTHER" id="PTHR48109">
    <property type="entry name" value="DIHYDROOROTATE DEHYDROGENASE (QUINONE), MITOCHONDRIAL-RELATED"/>
    <property type="match status" value="1"/>
</dbReference>
<keyword evidence="3" id="KW-0285">Flavoprotein</keyword>
<sequence>MGVYRVLARPLLFRADAEWVHDRAVRVAEAVGKVPAVCDAVAKHYGATDPRLAVEVAGMTMSSPIGLGAGFDKNGRAVAGLGALGFGHVEIGSVSVDRSDGNPRPRLFRLPSDEAIVVHYGVPNDGADAVAHRLHGRRNGVRLGINVVNTNRGIAASEHEVIDDYVRAVRRLQGHADYLCLNLSCPNTEDGQHFFLRRGRLELLLHALAEVGIERPVVLKVAPFARPAELDGFLTAVGGTEFVRGFSVNLPPGKPAGLAVPEKMPGAVSGRPAERAANRTIRELYAAVDRKRQVIVGSGGVFDADDAYRKIRLGASLVQLLTALVYRGPSVVREINRGLPELLSRDGFASVREAVGADVRT</sequence>
<evidence type="ECO:0000256" key="3">
    <source>
        <dbReference type="ARBA" id="ARBA00022630"/>
    </source>
</evidence>
<evidence type="ECO:0000256" key="8">
    <source>
        <dbReference type="NCBIfam" id="TIGR01036"/>
    </source>
</evidence>
<evidence type="ECO:0000313" key="10">
    <source>
        <dbReference type="EMBL" id="MFC0548781.1"/>
    </source>
</evidence>
<dbReference type="Gene3D" id="3.20.20.70">
    <property type="entry name" value="Aldolase class I"/>
    <property type="match status" value="1"/>
</dbReference>
<evidence type="ECO:0000256" key="4">
    <source>
        <dbReference type="ARBA" id="ARBA00022643"/>
    </source>
</evidence>
<dbReference type="InterPro" id="IPR013785">
    <property type="entry name" value="Aldolase_TIM"/>
</dbReference>
<dbReference type="SUPFAM" id="SSF51395">
    <property type="entry name" value="FMN-linked oxidoreductases"/>
    <property type="match status" value="1"/>
</dbReference>
<dbReference type="CDD" id="cd04738">
    <property type="entry name" value="DHOD_2_like"/>
    <property type="match status" value="1"/>
</dbReference>
<dbReference type="NCBIfam" id="NF003652">
    <property type="entry name" value="PRK05286.2-5"/>
    <property type="match status" value="1"/>
</dbReference>
<reference evidence="10 11" key="1">
    <citation type="submission" date="2024-09" db="EMBL/GenBank/DDBJ databases">
        <authorList>
            <person name="Sun Q."/>
            <person name="Mori K."/>
        </authorList>
    </citation>
    <scope>NUCLEOTIDE SEQUENCE [LARGE SCALE GENOMIC DNA]</scope>
    <source>
        <strain evidence="10 11">TBRC 1432</strain>
    </source>
</reference>
<dbReference type="GO" id="GO:0106430">
    <property type="term" value="F:dihydroorotate dehydrogenase (quinone) activity"/>
    <property type="evidence" value="ECO:0007669"/>
    <property type="project" value="UniProtKB-EC"/>
</dbReference>
<evidence type="ECO:0000259" key="9">
    <source>
        <dbReference type="Pfam" id="PF01180"/>
    </source>
</evidence>
<keyword evidence="5" id="KW-0665">Pyrimidine biosynthesis</keyword>
<keyword evidence="11" id="KW-1185">Reference proteome</keyword>
<evidence type="ECO:0000256" key="5">
    <source>
        <dbReference type="ARBA" id="ARBA00022975"/>
    </source>
</evidence>
<evidence type="ECO:0000256" key="1">
    <source>
        <dbReference type="ARBA" id="ARBA00001917"/>
    </source>
</evidence>
<comment type="cofactor">
    <cofactor evidence="1">
        <name>FMN</name>
        <dbReference type="ChEBI" id="CHEBI:58210"/>
    </cofactor>
</comment>
<proteinExistence type="predicted"/>
<dbReference type="InterPro" id="IPR005719">
    <property type="entry name" value="Dihydroorotate_DH_2"/>
</dbReference>
<keyword evidence="6 10" id="KW-0560">Oxidoreductase</keyword>
<dbReference type="RefSeq" id="WP_273941804.1">
    <property type="nucleotide sequence ID" value="NZ_CP097263.1"/>
</dbReference>
<dbReference type="Proteomes" id="UP001589810">
    <property type="component" value="Unassembled WGS sequence"/>
</dbReference>
<evidence type="ECO:0000256" key="6">
    <source>
        <dbReference type="ARBA" id="ARBA00023002"/>
    </source>
</evidence>
<comment type="caution">
    <text evidence="10">The sequence shown here is derived from an EMBL/GenBank/DDBJ whole genome shotgun (WGS) entry which is preliminary data.</text>
</comment>
<dbReference type="InterPro" id="IPR050074">
    <property type="entry name" value="DHO_dehydrogenase"/>
</dbReference>
<dbReference type="PANTHER" id="PTHR48109:SF4">
    <property type="entry name" value="DIHYDROOROTATE DEHYDROGENASE (QUINONE), MITOCHONDRIAL"/>
    <property type="match status" value="1"/>
</dbReference>
<feature type="domain" description="Dihydroorotate dehydrogenase catalytic" evidence="9">
    <location>
        <begin position="52"/>
        <end position="343"/>
    </location>
</feature>
<protein>
    <recommendedName>
        <fullName evidence="8">Dihydroorotate dehydrogenase (quinone)</fullName>
        <ecNumber evidence="8">1.3.5.2</ecNumber>
    </recommendedName>
</protein>
<keyword evidence="4" id="KW-0288">FMN</keyword>
<evidence type="ECO:0000256" key="2">
    <source>
        <dbReference type="ARBA" id="ARBA00004725"/>
    </source>
</evidence>
<accession>A0ABV6N850</accession>
<dbReference type="InterPro" id="IPR005720">
    <property type="entry name" value="Dihydroorotate_DH_cat"/>
</dbReference>
<name>A0ABV6N850_9PSEU</name>
<evidence type="ECO:0000256" key="7">
    <source>
        <dbReference type="ARBA" id="ARBA00023136"/>
    </source>
</evidence>
<dbReference type="Pfam" id="PF01180">
    <property type="entry name" value="DHO_dh"/>
    <property type="match status" value="1"/>
</dbReference>
<gene>
    <name evidence="10" type="ORF">ACFFH7_45240</name>
</gene>
<evidence type="ECO:0000313" key="11">
    <source>
        <dbReference type="Proteomes" id="UP001589810"/>
    </source>
</evidence>
<organism evidence="10 11">
    <name type="scientific">Kutzneria chonburiensis</name>
    <dbReference type="NCBI Taxonomy" id="1483604"/>
    <lineage>
        <taxon>Bacteria</taxon>
        <taxon>Bacillati</taxon>
        <taxon>Actinomycetota</taxon>
        <taxon>Actinomycetes</taxon>
        <taxon>Pseudonocardiales</taxon>
        <taxon>Pseudonocardiaceae</taxon>
        <taxon>Kutzneria</taxon>
    </lineage>
</organism>
<keyword evidence="7" id="KW-0472">Membrane</keyword>
<comment type="pathway">
    <text evidence="2">Pyrimidine metabolism; UMP biosynthesis via de novo pathway.</text>
</comment>
<dbReference type="EC" id="1.3.5.2" evidence="8"/>
<dbReference type="NCBIfam" id="TIGR01036">
    <property type="entry name" value="pyrD_sub2"/>
    <property type="match status" value="1"/>
</dbReference>